<evidence type="ECO:0000256" key="10">
    <source>
        <dbReference type="ARBA" id="ARBA00029409"/>
    </source>
</evidence>
<comment type="similarity">
    <text evidence="2">Belongs to the HPPK family.</text>
</comment>
<organism evidence="15 17">
    <name type="scientific">Chryseobacterium vrystaatense</name>
    <dbReference type="NCBI Taxonomy" id="307480"/>
    <lineage>
        <taxon>Bacteria</taxon>
        <taxon>Pseudomonadati</taxon>
        <taxon>Bacteroidota</taxon>
        <taxon>Flavobacteriia</taxon>
        <taxon>Flavobacteriales</taxon>
        <taxon>Weeksellaceae</taxon>
        <taxon>Chryseobacterium group</taxon>
        <taxon>Chryseobacterium</taxon>
    </lineage>
</organism>
<evidence type="ECO:0000256" key="8">
    <source>
        <dbReference type="ARBA" id="ARBA00022840"/>
    </source>
</evidence>
<dbReference type="PANTHER" id="PTHR43071:SF1">
    <property type="entry name" value="2-AMINO-4-HYDROXY-6-HYDROXYMETHYLDIHYDROPTERIDINE PYROPHOSPHOKINASE"/>
    <property type="match status" value="1"/>
</dbReference>
<evidence type="ECO:0000256" key="12">
    <source>
        <dbReference type="ARBA" id="ARBA00033413"/>
    </source>
</evidence>
<reference evidence="15" key="3">
    <citation type="submission" date="2016-11" db="EMBL/GenBank/DDBJ databases">
        <authorList>
            <person name="Jaros S."/>
            <person name="Januszkiewicz K."/>
            <person name="Wedrychowicz H."/>
        </authorList>
    </citation>
    <scope>NUCLEOTIDE SEQUENCE [LARGE SCALE GENOMIC DNA]</scope>
    <source>
        <strain evidence="15">YR203</strain>
    </source>
</reference>
<dbReference type="Proteomes" id="UP000184108">
    <property type="component" value="Unassembled WGS sequence"/>
</dbReference>
<comment type="function">
    <text evidence="10">Catalyzes the transfer of pyrophosphate from adenosine triphosphate (ATP) to 6-hydroxymethyl-7,8-dihydropterin, an enzymatic step in folate biosynthesis pathway.</text>
</comment>
<evidence type="ECO:0000256" key="3">
    <source>
        <dbReference type="ARBA" id="ARBA00013253"/>
    </source>
</evidence>
<keyword evidence="16" id="KW-1185">Reference proteome</keyword>
<keyword evidence="8" id="KW-0067">ATP-binding</keyword>
<dbReference type="AlphaFoldDB" id="A0A1M5L130"/>
<evidence type="ECO:0000256" key="9">
    <source>
        <dbReference type="ARBA" id="ARBA00022909"/>
    </source>
</evidence>
<proteinExistence type="inferred from homology"/>
<keyword evidence="5" id="KW-0808">Transferase</keyword>
<accession>A0A1M5L130</accession>
<reference evidence="17" key="2">
    <citation type="submission" date="2016-11" db="EMBL/GenBank/DDBJ databases">
        <authorList>
            <person name="Varghese N."/>
            <person name="Submissions S."/>
        </authorList>
    </citation>
    <scope>NUCLEOTIDE SEQUENCE [LARGE SCALE GENOMIC DNA]</scope>
    <source>
        <strain evidence="17">YR203</strain>
    </source>
</reference>
<dbReference type="SUPFAM" id="SSF55083">
    <property type="entry name" value="6-hydroxymethyl-7,8-dihydropterin pyrophosphokinase, HPPK"/>
    <property type="match status" value="1"/>
</dbReference>
<dbReference type="EMBL" id="FQVE01000006">
    <property type="protein sequence ID" value="SHG58469.1"/>
    <property type="molecule type" value="Genomic_DNA"/>
</dbReference>
<dbReference type="NCBIfam" id="TIGR01498">
    <property type="entry name" value="folK"/>
    <property type="match status" value="1"/>
</dbReference>
<evidence type="ECO:0000313" key="16">
    <source>
        <dbReference type="Proteomes" id="UP000028719"/>
    </source>
</evidence>
<evidence type="ECO:0000313" key="17">
    <source>
        <dbReference type="Proteomes" id="UP000184108"/>
    </source>
</evidence>
<dbReference type="GO" id="GO:0046654">
    <property type="term" value="P:tetrahydrofolate biosynthetic process"/>
    <property type="evidence" value="ECO:0007669"/>
    <property type="project" value="UniProtKB-UniPathway"/>
</dbReference>
<comment type="pathway">
    <text evidence="1">Cofactor biosynthesis; tetrahydrofolate biosynthesis; 2-amino-4-hydroxy-6-hydroxymethyl-7,8-dihydropteridine diphosphate from 7,8-dihydroneopterin triphosphate: step 4/4.</text>
</comment>
<dbReference type="InterPro" id="IPR035907">
    <property type="entry name" value="Hppk_sf"/>
</dbReference>
<name>A0A1M5L130_9FLAO</name>
<dbReference type="UniPathway" id="UPA00077">
    <property type="reaction ID" value="UER00155"/>
</dbReference>
<dbReference type="OrthoDB" id="9808041at2"/>
<evidence type="ECO:0000256" key="2">
    <source>
        <dbReference type="ARBA" id="ARBA00005810"/>
    </source>
</evidence>
<dbReference type="EMBL" id="JPRI01000010">
    <property type="protein sequence ID" value="KFF23959.1"/>
    <property type="molecule type" value="Genomic_DNA"/>
</dbReference>
<dbReference type="GO" id="GO:0016301">
    <property type="term" value="F:kinase activity"/>
    <property type="evidence" value="ECO:0007669"/>
    <property type="project" value="UniProtKB-KW"/>
</dbReference>
<dbReference type="EC" id="2.7.6.3" evidence="3"/>
<evidence type="ECO:0000256" key="4">
    <source>
        <dbReference type="ARBA" id="ARBA00016218"/>
    </source>
</evidence>
<evidence type="ECO:0000256" key="11">
    <source>
        <dbReference type="ARBA" id="ARBA00029766"/>
    </source>
</evidence>
<keyword evidence="6" id="KW-0547">Nucleotide-binding</keyword>
<feature type="domain" description="7,8-dihydro-6-hydroxymethylpterin-pyrophosphokinase" evidence="13">
    <location>
        <begin position="8"/>
        <end position="134"/>
    </location>
</feature>
<dbReference type="Pfam" id="PF01288">
    <property type="entry name" value="HPPK"/>
    <property type="match status" value="1"/>
</dbReference>
<sequence>MSQHKAVLLLGSNLGDQKKNVELALQKISEGGNEISQTSEFLITEPVEFVSSNIFCNIASIIFTRLSPIQLLDFVKSIEIEMGRINDSKVSGGYSDRIIDIDIIKYDDLKFKSERLEIPHQKHLFERDFSKILLKDFI</sequence>
<protein>
    <recommendedName>
        <fullName evidence="4">2-amino-4-hydroxy-6-hydroxymethyldihydropteridine pyrophosphokinase</fullName>
        <ecNumber evidence="3">2.7.6.3</ecNumber>
    </recommendedName>
    <alternativeName>
        <fullName evidence="11">6-hydroxymethyl-7,8-dihydropterin pyrophosphokinase</fullName>
    </alternativeName>
    <alternativeName>
        <fullName evidence="12">7,8-dihydro-6-hydroxymethylpterin-pyrophosphokinase</fullName>
    </alternativeName>
</protein>
<dbReference type="GO" id="GO:0003848">
    <property type="term" value="F:2-amino-4-hydroxy-6-hydroxymethyldihydropteridine diphosphokinase activity"/>
    <property type="evidence" value="ECO:0007669"/>
    <property type="project" value="UniProtKB-EC"/>
</dbReference>
<dbReference type="Proteomes" id="UP000028719">
    <property type="component" value="Unassembled WGS sequence"/>
</dbReference>
<dbReference type="PANTHER" id="PTHR43071">
    <property type="entry name" value="2-AMINO-4-HYDROXY-6-HYDROXYMETHYLDIHYDROPTERIDINE PYROPHOSPHOKINASE"/>
    <property type="match status" value="1"/>
</dbReference>
<evidence type="ECO:0000313" key="15">
    <source>
        <dbReference type="EMBL" id="SHG58469.1"/>
    </source>
</evidence>
<dbReference type="GO" id="GO:0005524">
    <property type="term" value="F:ATP binding"/>
    <property type="evidence" value="ECO:0007669"/>
    <property type="project" value="UniProtKB-KW"/>
</dbReference>
<dbReference type="InterPro" id="IPR000550">
    <property type="entry name" value="Hppk"/>
</dbReference>
<keyword evidence="7 15" id="KW-0418">Kinase</keyword>
<dbReference type="RefSeq" id="WP_034749057.1">
    <property type="nucleotide sequence ID" value="NZ_FQVE01000006.1"/>
</dbReference>
<evidence type="ECO:0000256" key="7">
    <source>
        <dbReference type="ARBA" id="ARBA00022777"/>
    </source>
</evidence>
<evidence type="ECO:0000313" key="14">
    <source>
        <dbReference type="EMBL" id="KFF23959.1"/>
    </source>
</evidence>
<evidence type="ECO:0000256" key="1">
    <source>
        <dbReference type="ARBA" id="ARBA00005051"/>
    </source>
</evidence>
<keyword evidence="9" id="KW-0289">Folate biosynthesis</keyword>
<evidence type="ECO:0000259" key="13">
    <source>
        <dbReference type="Pfam" id="PF01288"/>
    </source>
</evidence>
<evidence type="ECO:0000256" key="6">
    <source>
        <dbReference type="ARBA" id="ARBA00022741"/>
    </source>
</evidence>
<gene>
    <name evidence="14" type="ORF">IW16_21465</name>
    <name evidence="15" type="ORF">SAMN02787073_4525</name>
</gene>
<reference evidence="14 16" key="1">
    <citation type="submission" date="2014-07" db="EMBL/GenBank/DDBJ databases">
        <title>Genome of Chryseobacterium vrystaatense LMG 22846.</title>
        <authorList>
            <person name="Pipes S.E."/>
            <person name="Stropko S.J."/>
            <person name="Newman J.D."/>
        </authorList>
    </citation>
    <scope>NUCLEOTIDE SEQUENCE [LARGE SCALE GENOMIC DNA]</scope>
    <source>
        <strain evidence="14 16">LMG 22846</strain>
    </source>
</reference>
<dbReference type="GO" id="GO:0046656">
    <property type="term" value="P:folic acid biosynthetic process"/>
    <property type="evidence" value="ECO:0007669"/>
    <property type="project" value="UniProtKB-KW"/>
</dbReference>
<evidence type="ECO:0000256" key="5">
    <source>
        <dbReference type="ARBA" id="ARBA00022679"/>
    </source>
</evidence>
<dbReference type="Gene3D" id="3.30.70.560">
    <property type="entry name" value="7,8-Dihydro-6-hydroxymethylpterin-pyrophosphokinase HPPK"/>
    <property type="match status" value="1"/>
</dbReference>